<keyword evidence="2" id="KW-0472">Membrane</keyword>
<evidence type="ECO:0000313" key="4">
    <source>
        <dbReference type="Proteomes" id="UP000247498"/>
    </source>
</evidence>
<name>A0A2V0NQQ1_9CHLO</name>
<evidence type="ECO:0008006" key="5">
    <source>
        <dbReference type="Google" id="ProtNLM"/>
    </source>
</evidence>
<keyword evidence="2" id="KW-1133">Transmembrane helix</keyword>
<comment type="caution">
    <text evidence="3">The sequence shown here is derived from an EMBL/GenBank/DDBJ whole genome shotgun (WGS) entry which is preliminary data.</text>
</comment>
<dbReference type="AlphaFoldDB" id="A0A2V0NQQ1"/>
<dbReference type="STRING" id="307507.A0A2V0NQQ1"/>
<feature type="compositionally biased region" description="Low complexity" evidence="1">
    <location>
        <begin position="93"/>
        <end position="116"/>
    </location>
</feature>
<keyword evidence="4" id="KW-1185">Reference proteome</keyword>
<feature type="compositionally biased region" description="Gly residues" evidence="1">
    <location>
        <begin position="131"/>
        <end position="145"/>
    </location>
</feature>
<organism evidence="3 4">
    <name type="scientific">Raphidocelis subcapitata</name>
    <dbReference type="NCBI Taxonomy" id="307507"/>
    <lineage>
        <taxon>Eukaryota</taxon>
        <taxon>Viridiplantae</taxon>
        <taxon>Chlorophyta</taxon>
        <taxon>core chlorophytes</taxon>
        <taxon>Chlorophyceae</taxon>
        <taxon>CS clade</taxon>
        <taxon>Sphaeropleales</taxon>
        <taxon>Selenastraceae</taxon>
        <taxon>Raphidocelis</taxon>
    </lineage>
</organism>
<feature type="transmembrane region" description="Helical" evidence="2">
    <location>
        <begin position="302"/>
        <end position="321"/>
    </location>
</feature>
<feature type="transmembrane region" description="Helical" evidence="2">
    <location>
        <begin position="374"/>
        <end position="393"/>
    </location>
</feature>
<evidence type="ECO:0000256" key="2">
    <source>
        <dbReference type="SAM" id="Phobius"/>
    </source>
</evidence>
<dbReference type="InParanoid" id="A0A2V0NQQ1"/>
<evidence type="ECO:0000313" key="3">
    <source>
        <dbReference type="EMBL" id="GBF89964.1"/>
    </source>
</evidence>
<gene>
    <name evidence="3" type="ORF">Rsub_02668</name>
</gene>
<feature type="region of interest" description="Disordered" evidence="1">
    <location>
        <begin position="71"/>
        <end position="116"/>
    </location>
</feature>
<proteinExistence type="predicted"/>
<feature type="transmembrane region" description="Helical" evidence="2">
    <location>
        <begin position="341"/>
        <end position="362"/>
    </location>
</feature>
<evidence type="ECO:0000256" key="1">
    <source>
        <dbReference type="SAM" id="MobiDB-lite"/>
    </source>
</evidence>
<reference evidence="3 4" key="1">
    <citation type="journal article" date="2018" name="Sci. Rep.">
        <title>Raphidocelis subcapitata (=Pseudokirchneriella subcapitata) provides an insight into genome evolution and environmental adaptations in the Sphaeropleales.</title>
        <authorList>
            <person name="Suzuki S."/>
            <person name="Yamaguchi H."/>
            <person name="Nakajima N."/>
            <person name="Kawachi M."/>
        </authorList>
    </citation>
    <scope>NUCLEOTIDE SEQUENCE [LARGE SCALE GENOMIC DNA]</scope>
    <source>
        <strain evidence="3 4">NIES-35</strain>
    </source>
</reference>
<feature type="region of interest" description="Disordered" evidence="1">
    <location>
        <begin position="1"/>
        <end position="20"/>
    </location>
</feature>
<feature type="region of interest" description="Disordered" evidence="1">
    <location>
        <begin position="131"/>
        <end position="153"/>
    </location>
</feature>
<sequence length="396" mass="39047">MDAAAARKSQKQQLQLDGGAEQAGGLIAAVQGGYKDWLSGSGAAAVVGRLAAEAAVNAAASAVAEVLVAGSEEGGKPRGNKDGGPPPPRRSESPSTPRGRRSPAPGAGAVGSPPSVSASLRRTWARLRGSGGTAGTFGGGGGGWGSPARAPALSDPPAEAVRALLLWHDKTASARALGGGLYAILLLGSLPRGLDYLQATSLLPGAALLLLAYNAAKRPALAGYARATGASADGAAAALAAAEQRALARAGGAARSLAAAAGSWAGGVASLAGRALAARSPTGSAVTFGFCWTLLLISELRILPQLLLALLAYASLFALPWACSQFKRPLDAALAETVHVLTLLLLGSSRVSLALAGGAGLGAWELAGGSGASLVVRATLATVSALSVLVWRATAE</sequence>
<keyword evidence="2" id="KW-0812">Transmembrane</keyword>
<dbReference type="Proteomes" id="UP000247498">
    <property type="component" value="Unassembled WGS sequence"/>
</dbReference>
<protein>
    <recommendedName>
        <fullName evidence="5">Reticulon-like protein</fullName>
    </recommendedName>
</protein>
<accession>A0A2V0NQQ1</accession>
<dbReference type="EMBL" id="BDRX01000013">
    <property type="protein sequence ID" value="GBF89964.1"/>
    <property type="molecule type" value="Genomic_DNA"/>
</dbReference>